<dbReference type="PROSITE" id="PS50013">
    <property type="entry name" value="CHROMO_2"/>
    <property type="match status" value="1"/>
</dbReference>
<gene>
    <name evidence="3" type="ORF">AB1Y20_004301</name>
</gene>
<feature type="domain" description="Chromo" evidence="2">
    <location>
        <begin position="432"/>
        <end position="470"/>
    </location>
</feature>
<protein>
    <recommendedName>
        <fullName evidence="2">Chromo domain-containing protein</fullName>
    </recommendedName>
</protein>
<sequence length="595" mass="65441">MPRLLLATDAEGNARVVTIPSPTHDSVGVESESAGAATQHPVEEVSDTVVAEQEVQADPDGATGVEDVNEGDTTHAQANTSVGRVNTPGDQLAVEVEVEPEVNASNIMVTTVGVHGDDSEVVDGFVLVQRSDGQEHDDGEQEESAILATVCSHMYWEARGFSPLVALALEDCCVSPTMVESGAPMDEMGVLATTRSFFGQRSAAVTSWVAAAYSRNLAARVVQTTRVRTDTGTACSAGGPRTGGGTSRGRAECGTPTAAQAACVAHGSDKTSKQAERDEVIEQANRLLEMLPEAHMHRAFGFDEAEWHRVPLKRREKLIQAHLGTFSAGALQGCRLALTRLRKWLLVNFFPEAAETFKCSGGLLAWWAQEEQDTSRSKSGGLTVPNSLRNGCVFAARNLALPLEVDASVFKNIGATPNKTPVPALRTWTGVWKVDKILAHRWNEYGFEFLVRWAGCKRKGTPWEDSWERELSEDLKEHYFKSIELKESRMVTVDVRPLLAQTRKRVAAQVCAAKTQCRARVHYLTIEALTLRGLAIEFLELVHTPTLFYQWWSSTEDEQEHKYKKLPIHYYKDESDGVETWQVNYVKMAHVSAFC</sequence>
<evidence type="ECO:0000259" key="2">
    <source>
        <dbReference type="PROSITE" id="PS50013"/>
    </source>
</evidence>
<dbReference type="AlphaFoldDB" id="A0AB34IVU0"/>
<reference evidence="3 4" key="1">
    <citation type="journal article" date="2024" name="Science">
        <title>Giant polyketide synthase enzymes in the biosynthesis of giant marine polyether toxins.</title>
        <authorList>
            <person name="Fallon T.R."/>
            <person name="Shende V.V."/>
            <person name="Wierzbicki I.H."/>
            <person name="Pendleton A.L."/>
            <person name="Watervoot N.F."/>
            <person name="Auber R.P."/>
            <person name="Gonzalez D.J."/>
            <person name="Wisecaver J.H."/>
            <person name="Moore B.S."/>
        </authorList>
    </citation>
    <scope>NUCLEOTIDE SEQUENCE [LARGE SCALE GENOMIC DNA]</scope>
    <source>
        <strain evidence="3 4">12B1</strain>
    </source>
</reference>
<proteinExistence type="predicted"/>
<organism evidence="3 4">
    <name type="scientific">Prymnesium parvum</name>
    <name type="common">Toxic golden alga</name>
    <dbReference type="NCBI Taxonomy" id="97485"/>
    <lineage>
        <taxon>Eukaryota</taxon>
        <taxon>Haptista</taxon>
        <taxon>Haptophyta</taxon>
        <taxon>Prymnesiophyceae</taxon>
        <taxon>Prymnesiales</taxon>
        <taxon>Prymnesiaceae</taxon>
        <taxon>Prymnesium</taxon>
    </lineage>
</organism>
<accession>A0AB34IVU0</accession>
<evidence type="ECO:0000313" key="3">
    <source>
        <dbReference type="EMBL" id="KAL1508181.1"/>
    </source>
</evidence>
<dbReference type="InterPro" id="IPR016197">
    <property type="entry name" value="Chromo-like_dom_sf"/>
</dbReference>
<dbReference type="Gene3D" id="2.40.50.40">
    <property type="match status" value="1"/>
</dbReference>
<keyword evidence="4" id="KW-1185">Reference proteome</keyword>
<dbReference type="Proteomes" id="UP001515480">
    <property type="component" value="Unassembled WGS sequence"/>
</dbReference>
<name>A0AB34IVU0_PRYPA</name>
<dbReference type="CDD" id="cd00024">
    <property type="entry name" value="CD_CSD"/>
    <property type="match status" value="1"/>
</dbReference>
<comment type="caution">
    <text evidence="3">The sequence shown here is derived from an EMBL/GenBank/DDBJ whole genome shotgun (WGS) entry which is preliminary data.</text>
</comment>
<feature type="region of interest" description="Disordered" evidence="1">
    <location>
        <begin position="231"/>
        <end position="252"/>
    </location>
</feature>
<dbReference type="Pfam" id="PF00385">
    <property type="entry name" value="Chromo"/>
    <property type="match status" value="1"/>
</dbReference>
<dbReference type="SUPFAM" id="SSF54160">
    <property type="entry name" value="Chromo domain-like"/>
    <property type="match status" value="1"/>
</dbReference>
<dbReference type="InterPro" id="IPR023780">
    <property type="entry name" value="Chromo_domain"/>
</dbReference>
<feature type="region of interest" description="Disordered" evidence="1">
    <location>
        <begin position="18"/>
        <end position="41"/>
    </location>
</feature>
<evidence type="ECO:0000256" key="1">
    <source>
        <dbReference type="SAM" id="MobiDB-lite"/>
    </source>
</evidence>
<evidence type="ECO:0000313" key="4">
    <source>
        <dbReference type="Proteomes" id="UP001515480"/>
    </source>
</evidence>
<dbReference type="EMBL" id="JBGBPQ010000016">
    <property type="protein sequence ID" value="KAL1508181.1"/>
    <property type="molecule type" value="Genomic_DNA"/>
</dbReference>
<dbReference type="InterPro" id="IPR000953">
    <property type="entry name" value="Chromo/chromo_shadow_dom"/>
</dbReference>